<accession>U2Q5G4</accession>
<keyword evidence="2" id="KW-1185">Reference proteome</keyword>
<protein>
    <submittedName>
        <fullName evidence="1">Winged helix-turn helix</fullName>
    </submittedName>
</protein>
<evidence type="ECO:0000313" key="1">
    <source>
        <dbReference type="EMBL" id="ERK57990.1"/>
    </source>
</evidence>
<name>U2Q5G4_9ACTN</name>
<gene>
    <name evidence="1" type="ORF">HMPREF0682_2892</name>
</gene>
<dbReference type="AlphaFoldDB" id="U2Q5G4"/>
<evidence type="ECO:0000313" key="2">
    <source>
        <dbReference type="Proteomes" id="UP000017052"/>
    </source>
</evidence>
<organism evidence="1 2">
    <name type="scientific">Propionibacterium acidifaciens F0233</name>
    <dbReference type="NCBI Taxonomy" id="553198"/>
    <lineage>
        <taxon>Bacteria</taxon>
        <taxon>Bacillati</taxon>
        <taxon>Actinomycetota</taxon>
        <taxon>Actinomycetes</taxon>
        <taxon>Propionibacteriales</taxon>
        <taxon>Propionibacteriaceae</taxon>
        <taxon>Propionibacterium</taxon>
    </lineage>
</organism>
<reference evidence="1" key="1">
    <citation type="submission" date="2013-08" db="EMBL/GenBank/DDBJ databases">
        <authorList>
            <person name="Durkin A.S."/>
            <person name="Haft D.R."/>
            <person name="McCorrison J."/>
            <person name="Torralba M."/>
            <person name="Gillis M."/>
            <person name="Haft D.H."/>
            <person name="Methe B."/>
            <person name="Sutton G."/>
            <person name="Nelson K.E."/>
        </authorList>
    </citation>
    <scope>NUCLEOTIDE SEQUENCE [LARGE SCALE GENOMIC DNA]</scope>
    <source>
        <strain evidence="1">F0233</strain>
    </source>
</reference>
<sequence>MLLMDLWSCFGYDEGMQVEVTPEETAVLIRWKERTDNYVLVRMKAEAILCASRGVDVGIIAEMVERSAKTIREWLADWQDTRMCSVLTGHAGNRNAAELTRARKEDLEAVLALPPSRSGIDVEFWDVPALRDVVKILFDVEYESDPSYQLLLRFCGLSFKPPDPFDEHRDEEAITRRMAEVKTQVNHLLEAGWEVYAVDEVRLGERGRDPPHVATQGAAHQVLRGPAESVPVVLRCLVFD</sequence>
<comment type="caution">
    <text evidence="1">The sequence shown here is derived from an EMBL/GenBank/DDBJ whole genome shotgun (WGS) entry which is preliminary data.</text>
</comment>
<proteinExistence type="predicted"/>
<dbReference type="Proteomes" id="UP000017052">
    <property type="component" value="Unassembled WGS sequence"/>
</dbReference>
<dbReference type="EMBL" id="ACVN02000145">
    <property type="protein sequence ID" value="ERK57990.1"/>
    <property type="molecule type" value="Genomic_DNA"/>
</dbReference>